<proteinExistence type="predicted"/>
<dbReference type="RefSeq" id="WP_049724180.1">
    <property type="nucleotide sequence ID" value="NZ_CP012154.1"/>
</dbReference>
<protein>
    <submittedName>
        <fullName evidence="1">Uncharacterized protein</fullName>
    </submittedName>
</protein>
<dbReference type="KEGG" id="wma:WM2015_72"/>
<dbReference type="AlphaFoldDB" id="A0A0K0XRZ5"/>
<sequence>MVVRNPFVVDFSATKPGPLLTELNFGQYSLVNALYYIALFEGFGLRSGGPPCSQSARSSSE</sequence>
<organism evidence="1 2">
    <name type="scientific">Wenzhouxiangella marina</name>
    <dbReference type="NCBI Taxonomy" id="1579979"/>
    <lineage>
        <taxon>Bacteria</taxon>
        <taxon>Pseudomonadati</taxon>
        <taxon>Pseudomonadota</taxon>
        <taxon>Gammaproteobacteria</taxon>
        <taxon>Chromatiales</taxon>
        <taxon>Wenzhouxiangellaceae</taxon>
        <taxon>Wenzhouxiangella</taxon>
    </lineage>
</organism>
<evidence type="ECO:0000313" key="1">
    <source>
        <dbReference type="EMBL" id="AKS40463.1"/>
    </source>
</evidence>
<evidence type="ECO:0000313" key="2">
    <source>
        <dbReference type="Proteomes" id="UP000066624"/>
    </source>
</evidence>
<dbReference type="STRING" id="1579979.WM2015_72"/>
<dbReference type="Proteomes" id="UP000066624">
    <property type="component" value="Chromosome"/>
</dbReference>
<name>A0A0K0XRZ5_9GAMM</name>
<dbReference type="EMBL" id="CP012154">
    <property type="protein sequence ID" value="AKS40463.1"/>
    <property type="molecule type" value="Genomic_DNA"/>
</dbReference>
<keyword evidence="2" id="KW-1185">Reference proteome</keyword>
<gene>
    <name evidence="1" type="ORF">WM2015_72</name>
</gene>
<accession>A0A0K0XRZ5</accession>
<dbReference type="OrthoDB" id="1100887at2"/>
<reference evidence="1 2" key="1">
    <citation type="submission" date="2015-07" db="EMBL/GenBank/DDBJ databases">
        <authorList>
            <person name="Noorani M."/>
        </authorList>
    </citation>
    <scope>NUCLEOTIDE SEQUENCE [LARGE SCALE GENOMIC DNA]</scope>
    <source>
        <strain evidence="1 2">KCTC 42284</strain>
    </source>
</reference>